<dbReference type="InterPro" id="IPR006461">
    <property type="entry name" value="PLAC_motif_containing"/>
</dbReference>
<name>A0ABV0QE77_9TELE</name>
<reference evidence="2 3" key="1">
    <citation type="submission" date="2021-06" db="EMBL/GenBank/DDBJ databases">
        <authorList>
            <person name="Palmer J.M."/>
        </authorList>
    </citation>
    <scope>NUCLEOTIDE SEQUENCE [LARGE SCALE GENOMIC DNA]</scope>
    <source>
        <strain evidence="2 3">XC_2019</strain>
        <tissue evidence="2">Muscle</tissue>
    </source>
</reference>
<comment type="similarity">
    <text evidence="1">Belongs to the cornifelin family.</text>
</comment>
<dbReference type="PANTHER" id="PTHR15907">
    <property type="entry name" value="DUF614 FAMILY PROTEIN-RELATED"/>
    <property type="match status" value="1"/>
</dbReference>
<gene>
    <name evidence="2" type="ORF">XENOCAPTIV_012345</name>
</gene>
<evidence type="ECO:0008006" key="4">
    <source>
        <dbReference type="Google" id="ProtNLM"/>
    </source>
</evidence>
<proteinExistence type="inferred from homology"/>
<dbReference type="EMBL" id="JAHRIN010008663">
    <property type="protein sequence ID" value="MEQ2193753.1"/>
    <property type="molecule type" value="Genomic_DNA"/>
</dbReference>
<evidence type="ECO:0000313" key="2">
    <source>
        <dbReference type="EMBL" id="MEQ2193753.1"/>
    </source>
</evidence>
<protein>
    <recommendedName>
        <fullName evidence="4">Plac8 onzin related protein 1</fullName>
    </recommendedName>
</protein>
<dbReference type="Pfam" id="PF04749">
    <property type="entry name" value="PLAC8"/>
    <property type="match status" value="1"/>
</dbReference>
<evidence type="ECO:0000256" key="1">
    <source>
        <dbReference type="ARBA" id="ARBA00009024"/>
    </source>
</evidence>
<organism evidence="2 3">
    <name type="scientific">Xenoophorus captivus</name>
    <dbReference type="NCBI Taxonomy" id="1517983"/>
    <lineage>
        <taxon>Eukaryota</taxon>
        <taxon>Metazoa</taxon>
        <taxon>Chordata</taxon>
        <taxon>Craniata</taxon>
        <taxon>Vertebrata</taxon>
        <taxon>Euteleostomi</taxon>
        <taxon>Actinopterygii</taxon>
        <taxon>Neopterygii</taxon>
        <taxon>Teleostei</taxon>
        <taxon>Neoteleostei</taxon>
        <taxon>Acanthomorphata</taxon>
        <taxon>Ovalentaria</taxon>
        <taxon>Atherinomorphae</taxon>
        <taxon>Cyprinodontiformes</taxon>
        <taxon>Goodeidae</taxon>
        <taxon>Xenoophorus</taxon>
    </lineage>
</organism>
<dbReference type="Proteomes" id="UP001434883">
    <property type="component" value="Unassembled WGS sequence"/>
</dbReference>
<accession>A0ABV0QE77</accession>
<sequence length="84" mass="9640">MQCETASKYGWCPCMPLLDFCGVVSCILRSNIRERHNIPGSCCDDCCNVMWCYVCVWCQMNRELKIRARHQSGNTVVTTQVGRM</sequence>
<dbReference type="NCBIfam" id="TIGR01571">
    <property type="entry name" value="A_thal_Cys_rich"/>
    <property type="match status" value="1"/>
</dbReference>
<comment type="caution">
    <text evidence="2">The sequence shown here is derived from an EMBL/GenBank/DDBJ whole genome shotgun (WGS) entry which is preliminary data.</text>
</comment>
<evidence type="ECO:0000313" key="3">
    <source>
        <dbReference type="Proteomes" id="UP001434883"/>
    </source>
</evidence>
<keyword evidence="3" id="KW-1185">Reference proteome</keyword>